<dbReference type="Proteomes" id="UP000467385">
    <property type="component" value="Chromosome"/>
</dbReference>
<dbReference type="PANTHER" id="PTHR30408:SF12">
    <property type="entry name" value="TYPE I RESTRICTION ENZYME MJAVIII SPECIFICITY SUBUNIT"/>
    <property type="match status" value="1"/>
</dbReference>
<evidence type="ECO:0000313" key="3">
    <source>
        <dbReference type="EMBL" id="BBZ38610.1"/>
    </source>
</evidence>
<evidence type="ECO:0000256" key="1">
    <source>
        <dbReference type="ARBA" id="ARBA00022747"/>
    </source>
</evidence>
<dbReference type="Gene3D" id="3.90.220.20">
    <property type="entry name" value="DNA methylase specificity domains"/>
    <property type="match status" value="2"/>
</dbReference>
<gene>
    <name evidence="3" type="ORF">MCNS_16730</name>
</gene>
<organism evidence="3 4">
    <name type="scientific">Mycobacterium conspicuum</name>
    <dbReference type="NCBI Taxonomy" id="44010"/>
    <lineage>
        <taxon>Bacteria</taxon>
        <taxon>Bacillati</taxon>
        <taxon>Actinomycetota</taxon>
        <taxon>Actinomycetes</taxon>
        <taxon>Mycobacteriales</taxon>
        <taxon>Mycobacteriaceae</taxon>
        <taxon>Mycobacterium</taxon>
    </lineage>
</organism>
<reference evidence="3 4" key="1">
    <citation type="journal article" date="2019" name="Emerg. Microbes Infect.">
        <title>Comprehensive subspecies identification of 175 nontuberculous mycobacteria species based on 7547 genomic profiles.</title>
        <authorList>
            <person name="Matsumoto Y."/>
            <person name="Kinjo T."/>
            <person name="Motooka D."/>
            <person name="Nabeya D."/>
            <person name="Jung N."/>
            <person name="Uechi K."/>
            <person name="Horii T."/>
            <person name="Iida T."/>
            <person name="Fujita J."/>
            <person name="Nakamura S."/>
        </authorList>
    </citation>
    <scope>NUCLEOTIDE SEQUENCE [LARGE SCALE GENOMIC DNA]</scope>
    <source>
        <strain evidence="3 4">JCM 14738</strain>
    </source>
</reference>
<name>A0A7I7YAB9_9MYCO</name>
<dbReference type="GO" id="GO:0009307">
    <property type="term" value="P:DNA restriction-modification system"/>
    <property type="evidence" value="ECO:0007669"/>
    <property type="project" value="UniProtKB-KW"/>
</dbReference>
<protein>
    <submittedName>
        <fullName evidence="3">Type I restriction-modification system subunit S</fullName>
    </submittedName>
</protein>
<evidence type="ECO:0000313" key="4">
    <source>
        <dbReference type="Proteomes" id="UP000467385"/>
    </source>
</evidence>
<sequence length="408" mass="45337">MGDRRRRLADLLSETKDGDWGVDMPEEGHTRHYVIRGADFPSVRLGKLQSIPSRFLPDKTVWRRVLQANDILLETAGGTRDRPTGRSLLIKSETLNGLDAPVIGASFTRFLRADGALVHPRYLYWYLQYLYSIGRMYEYQVQHTGIARFQYTVFANAEEIPTPSPEQQRAIADVLGALDDKIAANERMAEAARQLALARFVGSLNNGTTISVSAAASMLIRGVTPNYVEGPGMTVLNQKCVRNQRVSLEQARLMAPLSNRLDRILQKNDVLVNSTGVGTLGRAARWTRESEATVDSHITIVRFNEAVADPVCAGFALLRLENEIEALAEGSTGQTELRRELLGSLILEVPTWSEQVRLGRELDELDAVERSKLEESKKLARTRDELLPLLMSGKLRVKDAEAVASGVL</sequence>
<dbReference type="InterPro" id="IPR052021">
    <property type="entry name" value="Type-I_RS_S_subunit"/>
</dbReference>
<dbReference type="SUPFAM" id="SSF116734">
    <property type="entry name" value="DNA methylase specificity domain"/>
    <property type="match status" value="2"/>
</dbReference>
<dbReference type="REBASE" id="378455">
    <property type="entry name" value="S2.Mco14738ORF16720P"/>
</dbReference>
<evidence type="ECO:0000256" key="2">
    <source>
        <dbReference type="ARBA" id="ARBA00023125"/>
    </source>
</evidence>
<dbReference type="PANTHER" id="PTHR30408">
    <property type="entry name" value="TYPE-1 RESTRICTION ENZYME ECOKI SPECIFICITY PROTEIN"/>
    <property type="match status" value="1"/>
</dbReference>
<proteinExistence type="predicted"/>
<keyword evidence="4" id="KW-1185">Reference proteome</keyword>
<keyword evidence="2" id="KW-0238">DNA-binding</keyword>
<accession>A0A7I7YAB9</accession>
<dbReference type="InterPro" id="IPR044946">
    <property type="entry name" value="Restrct_endonuc_typeI_TRD_sf"/>
</dbReference>
<dbReference type="GO" id="GO:0003677">
    <property type="term" value="F:DNA binding"/>
    <property type="evidence" value="ECO:0007669"/>
    <property type="project" value="UniProtKB-KW"/>
</dbReference>
<dbReference type="AlphaFoldDB" id="A0A7I7YAB9"/>
<dbReference type="EMBL" id="AP022613">
    <property type="protein sequence ID" value="BBZ38610.1"/>
    <property type="molecule type" value="Genomic_DNA"/>
</dbReference>
<keyword evidence="1" id="KW-0680">Restriction system</keyword>